<keyword evidence="5 6" id="KW-0440">LIM domain</keyword>
<proteinExistence type="predicted"/>
<evidence type="ECO:0000256" key="7">
    <source>
        <dbReference type="SAM" id="MobiDB-lite"/>
    </source>
</evidence>
<dbReference type="InterPro" id="IPR050604">
    <property type="entry name" value="PDZ-LIM_domain"/>
</dbReference>
<accession>A0A7I8VER7</accession>
<feature type="domain" description="LIM zinc-binding" evidence="8">
    <location>
        <begin position="261"/>
        <end position="319"/>
    </location>
</feature>
<dbReference type="PROSITE" id="PS00478">
    <property type="entry name" value="LIM_DOMAIN_1"/>
    <property type="match status" value="2"/>
</dbReference>
<keyword evidence="2" id="KW-0963">Cytoplasm</keyword>
<evidence type="ECO:0000256" key="6">
    <source>
        <dbReference type="PROSITE-ProRule" id="PRU00125"/>
    </source>
</evidence>
<dbReference type="PROSITE" id="PS50023">
    <property type="entry name" value="LIM_DOMAIN_2"/>
    <property type="match status" value="2"/>
</dbReference>
<evidence type="ECO:0000313" key="11">
    <source>
        <dbReference type="Proteomes" id="UP000549394"/>
    </source>
</evidence>
<feature type="compositionally biased region" description="Polar residues" evidence="7">
    <location>
        <begin position="121"/>
        <end position="139"/>
    </location>
</feature>
<feature type="compositionally biased region" description="Low complexity" evidence="7">
    <location>
        <begin position="143"/>
        <end position="167"/>
    </location>
</feature>
<reference evidence="10 11" key="1">
    <citation type="submission" date="2020-08" db="EMBL/GenBank/DDBJ databases">
        <authorList>
            <person name="Hejnol A."/>
        </authorList>
    </citation>
    <scope>NUCLEOTIDE SEQUENCE [LARGE SCALE GENOMIC DNA]</scope>
</reference>
<dbReference type="FunFam" id="2.30.42.10:FF:000055">
    <property type="entry name" value="PDZ and LIM domain protein 3"/>
    <property type="match status" value="1"/>
</dbReference>
<dbReference type="GO" id="GO:0003779">
    <property type="term" value="F:actin binding"/>
    <property type="evidence" value="ECO:0007669"/>
    <property type="project" value="TreeGrafter"/>
</dbReference>
<feature type="region of interest" description="Disordered" evidence="7">
    <location>
        <begin position="90"/>
        <end position="184"/>
    </location>
</feature>
<dbReference type="GO" id="GO:0031941">
    <property type="term" value="C:filamentous actin"/>
    <property type="evidence" value="ECO:0007669"/>
    <property type="project" value="TreeGrafter"/>
</dbReference>
<dbReference type="GO" id="GO:0051371">
    <property type="term" value="F:muscle alpha-actinin binding"/>
    <property type="evidence" value="ECO:0007669"/>
    <property type="project" value="TreeGrafter"/>
</dbReference>
<evidence type="ECO:0000256" key="3">
    <source>
        <dbReference type="ARBA" id="ARBA00022723"/>
    </source>
</evidence>
<evidence type="ECO:0000259" key="8">
    <source>
        <dbReference type="PROSITE" id="PS50023"/>
    </source>
</evidence>
<keyword evidence="4 6" id="KW-0862">Zinc</keyword>
<dbReference type="Gene3D" id="2.30.42.10">
    <property type="match status" value="1"/>
</dbReference>
<evidence type="ECO:0000256" key="5">
    <source>
        <dbReference type="ARBA" id="ARBA00023038"/>
    </source>
</evidence>
<feature type="domain" description="PDZ" evidence="9">
    <location>
        <begin position="6"/>
        <end position="89"/>
    </location>
</feature>
<dbReference type="GO" id="GO:0030018">
    <property type="term" value="C:Z disc"/>
    <property type="evidence" value="ECO:0007669"/>
    <property type="project" value="TreeGrafter"/>
</dbReference>
<dbReference type="PANTHER" id="PTHR24214:SF38">
    <property type="entry name" value="PDZ AND LIM DOMAIN PROTEIN ZASP-RELATED"/>
    <property type="match status" value="1"/>
</dbReference>
<dbReference type="SMART" id="SM00132">
    <property type="entry name" value="LIM"/>
    <property type="match status" value="3"/>
</dbReference>
<dbReference type="Pfam" id="PF00595">
    <property type="entry name" value="PDZ"/>
    <property type="match status" value="1"/>
</dbReference>
<evidence type="ECO:0000256" key="1">
    <source>
        <dbReference type="ARBA" id="ARBA00004496"/>
    </source>
</evidence>
<dbReference type="GO" id="GO:0005912">
    <property type="term" value="C:adherens junction"/>
    <property type="evidence" value="ECO:0007669"/>
    <property type="project" value="TreeGrafter"/>
</dbReference>
<dbReference type="CDD" id="cd23068">
    <property type="entry name" value="PDZ_ZASP52-like"/>
    <property type="match status" value="1"/>
</dbReference>
<evidence type="ECO:0000313" key="10">
    <source>
        <dbReference type="EMBL" id="CAD5113033.1"/>
    </source>
</evidence>
<dbReference type="GO" id="GO:0061061">
    <property type="term" value="P:muscle structure development"/>
    <property type="evidence" value="ECO:0007669"/>
    <property type="project" value="TreeGrafter"/>
</dbReference>
<evidence type="ECO:0000256" key="4">
    <source>
        <dbReference type="ARBA" id="ARBA00022833"/>
    </source>
</evidence>
<dbReference type="GO" id="GO:0046872">
    <property type="term" value="F:metal ion binding"/>
    <property type="evidence" value="ECO:0007669"/>
    <property type="project" value="UniProtKB-KW"/>
</dbReference>
<comment type="caution">
    <text evidence="10">The sequence shown here is derived from an EMBL/GenBank/DDBJ whole genome shotgun (WGS) entry which is preliminary data.</text>
</comment>
<organism evidence="10 11">
    <name type="scientific">Dimorphilus gyrociliatus</name>
    <dbReference type="NCBI Taxonomy" id="2664684"/>
    <lineage>
        <taxon>Eukaryota</taxon>
        <taxon>Metazoa</taxon>
        <taxon>Spiralia</taxon>
        <taxon>Lophotrochozoa</taxon>
        <taxon>Annelida</taxon>
        <taxon>Polychaeta</taxon>
        <taxon>Polychaeta incertae sedis</taxon>
        <taxon>Dinophilidae</taxon>
        <taxon>Dimorphilus</taxon>
    </lineage>
</organism>
<dbReference type="GO" id="GO:0001725">
    <property type="term" value="C:stress fiber"/>
    <property type="evidence" value="ECO:0007669"/>
    <property type="project" value="TreeGrafter"/>
</dbReference>
<dbReference type="OrthoDB" id="5911912at2759"/>
<evidence type="ECO:0000259" key="9">
    <source>
        <dbReference type="PROSITE" id="PS50106"/>
    </source>
</evidence>
<dbReference type="GO" id="GO:0030036">
    <property type="term" value="P:actin cytoskeleton organization"/>
    <property type="evidence" value="ECO:0007669"/>
    <property type="project" value="TreeGrafter"/>
</dbReference>
<evidence type="ECO:0000256" key="2">
    <source>
        <dbReference type="ARBA" id="ARBA00022490"/>
    </source>
</evidence>
<keyword evidence="3 6" id="KW-0479">Metal-binding</keyword>
<dbReference type="InterPro" id="IPR001781">
    <property type="entry name" value="Znf_LIM"/>
</dbReference>
<dbReference type="InterPro" id="IPR036034">
    <property type="entry name" value="PDZ_sf"/>
</dbReference>
<comment type="subcellular location">
    <subcellularLocation>
        <location evidence="1">Cytoplasm</location>
    </subcellularLocation>
</comment>
<dbReference type="InterPro" id="IPR001478">
    <property type="entry name" value="PDZ"/>
</dbReference>
<dbReference type="SUPFAM" id="SSF50156">
    <property type="entry name" value="PDZ domain-like"/>
    <property type="match status" value="1"/>
</dbReference>
<keyword evidence="11" id="KW-1185">Reference proteome</keyword>
<dbReference type="PANTHER" id="PTHR24214">
    <property type="entry name" value="PDZ AND LIM DOMAIN PROTEIN ZASP"/>
    <property type="match status" value="1"/>
</dbReference>
<feature type="domain" description="LIM zinc-binding" evidence="8">
    <location>
        <begin position="320"/>
        <end position="381"/>
    </location>
</feature>
<name>A0A7I8VER7_9ANNE</name>
<protein>
    <submittedName>
        <fullName evidence="10">DgyrCDS2233</fullName>
    </submittedName>
</protein>
<dbReference type="SUPFAM" id="SSF57716">
    <property type="entry name" value="Glucocorticoid receptor-like (DNA-binding domain)"/>
    <property type="match status" value="3"/>
</dbReference>
<dbReference type="Pfam" id="PF00412">
    <property type="entry name" value="LIM"/>
    <property type="match status" value="3"/>
</dbReference>
<dbReference type="AlphaFoldDB" id="A0A7I8VER7"/>
<sequence>MTSFVTIHLTRSESCTPWGFRMYGGKDFSSSFVVQKINPGSLAERGDLRNGDEIVAIQDVAVENMLHKDGQKLVIDAGNALKITVKRQDSGYGSVSAPHRPAGHQPVSYPYNPPTPGAGLQQMQYQAPPSWQKPATATPYNPPQQQSTPYQAPQSSSYSSPQQSAASWEPPKRRNPQAKPQVVKKSDIRFLDSAGANQRAPQCNTCHQMIRGPFIAAMNKEFCKQHFSCSRPGCCNNLEEGFVEEEGNIYCISDYEQYFAPRCAKCSSPIVGECVHALQHTFHPHCFLCVQCRQPLGSKMFHVVDKDVYCGACWARDHQTLCYSCDFTIDPGDRWIEALGQNWHSDCFNCAVCQVNLADNAFFVKNNKPFCERHSNTKLVRA</sequence>
<dbReference type="FunFam" id="2.10.110.10:FF:000060">
    <property type="entry name" value="Uncharacterized protein, isoform Z"/>
    <property type="match status" value="1"/>
</dbReference>
<dbReference type="SMART" id="SM00228">
    <property type="entry name" value="PDZ"/>
    <property type="match status" value="1"/>
</dbReference>
<dbReference type="PROSITE" id="PS50106">
    <property type="entry name" value="PDZ"/>
    <property type="match status" value="1"/>
</dbReference>
<gene>
    <name evidence="10" type="ORF">DGYR_LOCUS2082</name>
</gene>
<dbReference type="Gene3D" id="2.10.110.10">
    <property type="entry name" value="Cysteine Rich Protein"/>
    <property type="match status" value="3"/>
</dbReference>
<dbReference type="Proteomes" id="UP000549394">
    <property type="component" value="Unassembled WGS sequence"/>
</dbReference>
<dbReference type="EMBL" id="CAJFCJ010000003">
    <property type="protein sequence ID" value="CAD5113033.1"/>
    <property type="molecule type" value="Genomic_DNA"/>
</dbReference>